<dbReference type="AlphaFoldDB" id="A0A7G9FSX0"/>
<evidence type="ECO:0000259" key="1">
    <source>
        <dbReference type="PROSITE" id="PS50042"/>
    </source>
</evidence>
<proteinExistence type="predicted"/>
<feature type="domain" description="Cyclic nucleotide-binding" evidence="1">
    <location>
        <begin position="1"/>
        <end position="48"/>
    </location>
</feature>
<organism evidence="2 3">
    <name type="scientific">Simiaoa sunii</name>
    <dbReference type="NCBI Taxonomy" id="2763672"/>
    <lineage>
        <taxon>Bacteria</taxon>
        <taxon>Bacillati</taxon>
        <taxon>Bacillota</taxon>
        <taxon>Clostridia</taxon>
        <taxon>Lachnospirales</taxon>
        <taxon>Lachnospiraceae</taxon>
        <taxon>Simiaoa</taxon>
    </lineage>
</organism>
<dbReference type="InterPro" id="IPR018490">
    <property type="entry name" value="cNMP-bd_dom_sf"/>
</dbReference>
<evidence type="ECO:0000313" key="2">
    <source>
        <dbReference type="EMBL" id="QNM01652.1"/>
    </source>
</evidence>
<accession>A0A7G9FSX0</accession>
<dbReference type="PROSITE" id="PS50042">
    <property type="entry name" value="CNMP_BINDING_3"/>
    <property type="match status" value="1"/>
</dbReference>
<dbReference type="SUPFAM" id="SSF51206">
    <property type="entry name" value="cAMP-binding domain-like"/>
    <property type="match status" value="1"/>
</dbReference>
<gene>
    <name evidence="2" type="ORF">H9Q77_11130</name>
</gene>
<protein>
    <submittedName>
        <fullName evidence="2">Cyclic nucleotide-binding domain-containing protein</fullName>
    </submittedName>
</protein>
<dbReference type="RefSeq" id="WP_249325562.1">
    <property type="nucleotide sequence ID" value="NZ_CP060633.1"/>
</dbReference>
<dbReference type="InterPro" id="IPR000595">
    <property type="entry name" value="cNMP-bd_dom"/>
</dbReference>
<dbReference type="Gene3D" id="2.60.120.10">
    <property type="entry name" value="Jelly Rolls"/>
    <property type="match status" value="1"/>
</dbReference>
<keyword evidence="3" id="KW-1185">Reference proteome</keyword>
<dbReference type="Proteomes" id="UP000515981">
    <property type="component" value="Chromosome"/>
</dbReference>
<sequence length="761" mass="87672">MAGIVLEKGKTIYSYGQPMTALHLITSGRVDVSYPGGSYPLGKGDVIGICEICSEIHLLSYTTLEDTTILTYPLTSLDSLNDILQKHPDVARLFLLSCFRQINILLNRSSISELNCSELYRTLNDDISTYKSLCDRYRIPARSLEHFDELNAFLGDDSPDIWLNGYYMGLNHILASDNYRIMVQEVDLPIGMLRKGSLDFRRTYQSLEEQFHYLQQIGGFYFRESGNDLFDFYTSLYYKLGQDNEDSKVVYDRIQRMLSKAGDLFFIDQNLFTSRAQSFQSSLSLMGSADSADSGSSDDSEILGRLAGSLNTILEYAGPDLDTVASFRQHVHAYKLLSDRSSQDQEVALLRRQLTEEFYLLYSLLFTQTLKQPDIPMPVRMFLYFGYVDEELAGLKNAVILYRLAEAMTDHSTAGVYTFYDWLMAIFRGQKSPSRNEFDQDYSDYIHKQKVGGNITDAELRALENNAMAKVNYELKNMFPQVNKITFGRITTFCPLFCADDVLKDLENSYVTVSRVSQILEEIRLVDYTAFYRESLDMAHLDVMGKETIHLEYLPDIILMPNVGIRGVMWQEIEGKRRNSPGRMVFSIFHMEDLKTTFTHLTGEFRWELCKRVQGNRWNDVSVSSLTSEYFDYIQFYRKNHDLSTEAKEKVKSSLQRAKNSFKEMFVRDYMIWVLFEGAGSPRLNKVARQIMFTYCPFPEDICNTLAQNPLYSELLDRRKIKVAQGLHHLDVLTRKLQNGNIPVPETVEQERYYISGSKKS</sequence>
<dbReference type="EMBL" id="CP060633">
    <property type="protein sequence ID" value="QNM01652.1"/>
    <property type="molecule type" value="Genomic_DNA"/>
</dbReference>
<name>A0A7G9FSX0_9FIRM</name>
<evidence type="ECO:0000313" key="3">
    <source>
        <dbReference type="Proteomes" id="UP000515981"/>
    </source>
</evidence>
<dbReference type="InterPro" id="IPR014710">
    <property type="entry name" value="RmlC-like_jellyroll"/>
</dbReference>
<dbReference type="KEGG" id="ssun:H9Q77_11130"/>
<dbReference type="CDD" id="cd00038">
    <property type="entry name" value="CAP_ED"/>
    <property type="match status" value="1"/>
</dbReference>
<reference evidence="2 3" key="1">
    <citation type="submission" date="2020-08" db="EMBL/GenBank/DDBJ databases">
        <authorList>
            <person name="Liu C."/>
            <person name="Sun Q."/>
        </authorList>
    </citation>
    <scope>NUCLEOTIDE SEQUENCE [LARGE SCALE GENOMIC DNA]</scope>
    <source>
        <strain evidence="2 3">NSJ-8</strain>
    </source>
</reference>